<dbReference type="Proteomes" id="UP000199064">
    <property type="component" value="Unassembled WGS sequence"/>
</dbReference>
<dbReference type="NCBIfam" id="TIGR00715">
    <property type="entry name" value="precor6x_red"/>
    <property type="match status" value="1"/>
</dbReference>
<evidence type="ECO:0000256" key="1">
    <source>
        <dbReference type="ARBA" id="ARBA00004953"/>
    </source>
</evidence>
<evidence type="ECO:0000256" key="2">
    <source>
        <dbReference type="ARBA" id="ARBA00022573"/>
    </source>
</evidence>
<dbReference type="GO" id="GO:0009236">
    <property type="term" value="P:cobalamin biosynthetic process"/>
    <property type="evidence" value="ECO:0007669"/>
    <property type="project" value="UniProtKB-UniPathway"/>
</dbReference>
<comment type="pathway">
    <text evidence="1">Cofactor biosynthesis; adenosylcobalamin biosynthesis.</text>
</comment>
<dbReference type="EMBL" id="FNSL01000002">
    <property type="protein sequence ID" value="SEC17975.1"/>
    <property type="molecule type" value="Genomic_DNA"/>
</dbReference>
<sequence length="257" mass="27112">MAKQTLLILGGTGEARLLAERLCARGSLRVITSLAGRTRTPEALQGEVRVGGFGGAEGLAHYLEDEGIDLMVDATHPFAARMARNAAEAARLKGVPLITLMRPAWQPVAGDKWQIASGMAEAATLLGQEPRRVFLAIGRQEVEMFRAAAQHHYLVRSVEPVDPAHLPANAACILARGPFCEDDEIALLADHRIDIVVAKNSGGAATYGKIAAARRLGLPVVMIDRPKPAGTSIVTGVDEAMAAIEAHLAAPVAERGA</sequence>
<dbReference type="InterPro" id="IPR003723">
    <property type="entry name" value="Precorrin-6x_reduct"/>
</dbReference>
<dbReference type="PROSITE" id="PS51014">
    <property type="entry name" value="COBK_CBIJ"/>
    <property type="match status" value="1"/>
</dbReference>
<keyword evidence="2" id="KW-0169">Cobalamin biosynthesis</keyword>
<organism evidence="4 5">
    <name type="scientific">Nitratireductor aquibiodomus</name>
    <dbReference type="NCBI Taxonomy" id="204799"/>
    <lineage>
        <taxon>Bacteria</taxon>
        <taxon>Pseudomonadati</taxon>
        <taxon>Pseudomonadota</taxon>
        <taxon>Alphaproteobacteria</taxon>
        <taxon>Hyphomicrobiales</taxon>
        <taxon>Phyllobacteriaceae</taxon>
        <taxon>Nitratireductor</taxon>
    </lineage>
</organism>
<gene>
    <name evidence="4" type="ORF">SAMN05216452_4051</name>
</gene>
<evidence type="ECO:0000313" key="4">
    <source>
        <dbReference type="EMBL" id="SEC17975.1"/>
    </source>
</evidence>
<dbReference type="GO" id="GO:0016994">
    <property type="term" value="F:precorrin-6A reductase activity"/>
    <property type="evidence" value="ECO:0007669"/>
    <property type="project" value="InterPro"/>
</dbReference>
<accession>A0A1H4QEB1</accession>
<protein>
    <submittedName>
        <fullName evidence="4">Precorrin-6A reductase</fullName>
    </submittedName>
</protein>
<evidence type="ECO:0000256" key="3">
    <source>
        <dbReference type="ARBA" id="ARBA00023002"/>
    </source>
</evidence>
<keyword evidence="5" id="KW-1185">Reference proteome</keyword>
<proteinExistence type="predicted"/>
<dbReference type="PANTHER" id="PTHR36925:SF1">
    <property type="entry name" value="COBALT-PRECORRIN-6A REDUCTASE"/>
    <property type="match status" value="1"/>
</dbReference>
<dbReference type="Pfam" id="PF02571">
    <property type="entry name" value="CbiJ"/>
    <property type="match status" value="1"/>
</dbReference>
<evidence type="ECO:0000313" key="5">
    <source>
        <dbReference type="Proteomes" id="UP000199064"/>
    </source>
</evidence>
<name>A0A1H4QEB1_9HYPH</name>
<dbReference type="UniPathway" id="UPA00148"/>
<dbReference type="RefSeq" id="WP_090330180.1">
    <property type="nucleotide sequence ID" value="NZ_FNSL01000002.1"/>
</dbReference>
<reference evidence="5" key="1">
    <citation type="submission" date="2016-10" db="EMBL/GenBank/DDBJ databases">
        <authorList>
            <person name="Varghese N."/>
            <person name="Submissions S."/>
        </authorList>
    </citation>
    <scope>NUCLEOTIDE SEQUENCE [LARGE SCALE GENOMIC DNA]</scope>
    <source>
        <strain evidence="5">ES.061</strain>
    </source>
</reference>
<dbReference type="NCBIfam" id="NF005968">
    <property type="entry name" value="PRK08057.1-2"/>
    <property type="match status" value="1"/>
</dbReference>
<keyword evidence="3" id="KW-0560">Oxidoreductase</keyword>
<dbReference type="AlphaFoldDB" id="A0A1H4QEB1"/>
<dbReference type="PANTHER" id="PTHR36925">
    <property type="entry name" value="COBALT-PRECORRIN-6A REDUCTASE"/>
    <property type="match status" value="1"/>
</dbReference>